<evidence type="ECO:0000256" key="1">
    <source>
        <dbReference type="ARBA" id="ARBA00023125"/>
    </source>
</evidence>
<sequence>MTALPVLNAEPPERADAARNRQRVLEAAERLFEEDPDGVTMEAVAAAAGVGKGTVFRRFGDRAGLARAVISPYEAEMQEQMIRGAPPLGPGAPARQRLIAFGIAYLRFLERHSALVRHAEGTESVRLISTVYTLYRTHLTLLLREADCGDSAPYLADVLMAPLAATTFIYHRHVRGLSLDALITAYEDLIARLID</sequence>
<reference evidence="4" key="1">
    <citation type="submission" date="2022-10" db="EMBL/GenBank/DDBJ databases">
        <title>The WGS of Solirubrobacter sp. CPCC 204708.</title>
        <authorList>
            <person name="Jiang Z."/>
        </authorList>
    </citation>
    <scope>NUCLEOTIDE SEQUENCE</scope>
    <source>
        <strain evidence="4">CPCC 204708</strain>
    </source>
</reference>
<keyword evidence="1 2" id="KW-0238">DNA-binding</keyword>
<name>A0ABT4RQ28_9ACTN</name>
<dbReference type="PANTHER" id="PTHR30055">
    <property type="entry name" value="HTH-TYPE TRANSCRIPTIONAL REGULATOR RUTR"/>
    <property type="match status" value="1"/>
</dbReference>
<evidence type="ECO:0000313" key="4">
    <source>
        <dbReference type="EMBL" id="MDA0140585.1"/>
    </source>
</evidence>
<dbReference type="InterPro" id="IPR009057">
    <property type="entry name" value="Homeodomain-like_sf"/>
</dbReference>
<dbReference type="Proteomes" id="UP001147700">
    <property type="component" value="Unassembled WGS sequence"/>
</dbReference>
<dbReference type="InterPro" id="IPR050109">
    <property type="entry name" value="HTH-type_TetR-like_transc_reg"/>
</dbReference>
<dbReference type="SUPFAM" id="SSF46689">
    <property type="entry name" value="Homeodomain-like"/>
    <property type="match status" value="1"/>
</dbReference>
<proteinExistence type="predicted"/>
<organism evidence="4 5">
    <name type="scientific">Solirubrobacter deserti</name>
    <dbReference type="NCBI Taxonomy" id="2282478"/>
    <lineage>
        <taxon>Bacteria</taxon>
        <taxon>Bacillati</taxon>
        <taxon>Actinomycetota</taxon>
        <taxon>Thermoleophilia</taxon>
        <taxon>Solirubrobacterales</taxon>
        <taxon>Solirubrobacteraceae</taxon>
        <taxon>Solirubrobacter</taxon>
    </lineage>
</organism>
<dbReference type="Gene3D" id="1.10.357.10">
    <property type="entry name" value="Tetracycline Repressor, domain 2"/>
    <property type="match status" value="1"/>
</dbReference>
<keyword evidence="5" id="KW-1185">Reference proteome</keyword>
<dbReference type="PANTHER" id="PTHR30055:SF209">
    <property type="entry name" value="POSSIBLE TRANSCRIPTIONAL REGULATORY PROTEIN (PROBABLY TETR-FAMILY)"/>
    <property type="match status" value="1"/>
</dbReference>
<dbReference type="EMBL" id="JAPCID010000042">
    <property type="protein sequence ID" value="MDA0140585.1"/>
    <property type="molecule type" value="Genomic_DNA"/>
</dbReference>
<evidence type="ECO:0000256" key="2">
    <source>
        <dbReference type="PROSITE-ProRule" id="PRU00335"/>
    </source>
</evidence>
<accession>A0ABT4RQ28</accession>
<dbReference type="PROSITE" id="PS50977">
    <property type="entry name" value="HTH_TETR_2"/>
    <property type="match status" value="1"/>
</dbReference>
<comment type="caution">
    <text evidence="4">The sequence shown here is derived from an EMBL/GenBank/DDBJ whole genome shotgun (WGS) entry which is preliminary data.</text>
</comment>
<protein>
    <submittedName>
        <fullName evidence="4">TetR/AcrR family transcriptional regulator</fullName>
    </submittedName>
</protein>
<dbReference type="PRINTS" id="PR00455">
    <property type="entry name" value="HTHTETR"/>
</dbReference>
<dbReference type="InterPro" id="IPR001647">
    <property type="entry name" value="HTH_TetR"/>
</dbReference>
<dbReference type="RefSeq" id="WP_202955855.1">
    <property type="nucleotide sequence ID" value="NZ_JAPCID010000042.1"/>
</dbReference>
<feature type="domain" description="HTH tetR-type" evidence="3">
    <location>
        <begin position="18"/>
        <end position="77"/>
    </location>
</feature>
<dbReference type="Pfam" id="PF00440">
    <property type="entry name" value="TetR_N"/>
    <property type="match status" value="1"/>
</dbReference>
<feature type="DNA-binding region" description="H-T-H motif" evidence="2">
    <location>
        <begin position="40"/>
        <end position="59"/>
    </location>
</feature>
<gene>
    <name evidence="4" type="ORF">OJ962_24020</name>
</gene>
<evidence type="ECO:0000259" key="3">
    <source>
        <dbReference type="PROSITE" id="PS50977"/>
    </source>
</evidence>
<evidence type="ECO:0000313" key="5">
    <source>
        <dbReference type="Proteomes" id="UP001147700"/>
    </source>
</evidence>